<proteinExistence type="predicted"/>
<accession>A0ABU9L3H4</accession>
<dbReference type="Gene3D" id="2.40.170.20">
    <property type="entry name" value="TonB-dependent receptor, beta-barrel domain"/>
    <property type="match status" value="1"/>
</dbReference>
<name>A0ABU9L3H4_9FLAO</name>
<dbReference type="InterPro" id="IPR036942">
    <property type="entry name" value="Beta-barrel_TonB_sf"/>
</dbReference>
<dbReference type="RefSeq" id="WP_342161147.1">
    <property type="nucleotide sequence ID" value="NZ_JBCDNA010000003.1"/>
</dbReference>
<keyword evidence="2" id="KW-0472">Membrane</keyword>
<keyword evidence="5" id="KW-1185">Reference proteome</keyword>
<protein>
    <submittedName>
        <fullName evidence="4">TonB-dependent receptor</fullName>
    </submittedName>
</protein>
<comment type="subcellular location">
    <subcellularLocation>
        <location evidence="1">Cell outer membrane</location>
    </subcellularLocation>
</comment>
<gene>
    <name evidence="4" type="ORF">AABB81_13825</name>
</gene>
<dbReference type="SUPFAM" id="SSF56935">
    <property type="entry name" value="Porins"/>
    <property type="match status" value="1"/>
</dbReference>
<evidence type="ECO:0000256" key="3">
    <source>
        <dbReference type="ARBA" id="ARBA00023237"/>
    </source>
</evidence>
<keyword evidence="3" id="KW-0998">Cell outer membrane</keyword>
<evidence type="ECO:0000256" key="2">
    <source>
        <dbReference type="ARBA" id="ARBA00023136"/>
    </source>
</evidence>
<evidence type="ECO:0000256" key="1">
    <source>
        <dbReference type="ARBA" id="ARBA00004442"/>
    </source>
</evidence>
<keyword evidence="4" id="KW-0675">Receptor</keyword>
<evidence type="ECO:0000313" key="5">
    <source>
        <dbReference type="Proteomes" id="UP001474120"/>
    </source>
</evidence>
<evidence type="ECO:0000313" key="4">
    <source>
        <dbReference type="EMBL" id="MEL4456983.1"/>
    </source>
</evidence>
<dbReference type="Proteomes" id="UP001474120">
    <property type="component" value="Unassembled WGS sequence"/>
</dbReference>
<organism evidence="4 5">
    <name type="scientific">Lutimonas vermicola</name>
    <dbReference type="NCBI Taxonomy" id="414288"/>
    <lineage>
        <taxon>Bacteria</taxon>
        <taxon>Pseudomonadati</taxon>
        <taxon>Bacteroidota</taxon>
        <taxon>Flavobacteriia</taxon>
        <taxon>Flavobacteriales</taxon>
        <taxon>Flavobacteriaceae</taxon>
        <taxon>Lutimonas</taxon>
    </lineage>
</organism>
<comment type="caution">
    <text evidence="4">The sequence shown here is derived from an EMBL/GenBank/DDBJ whole genome shotgun (WGS) entry which is preliminary data.</text>
</comment>
<dbReference type="EMBL" id="JBCDNA010000003">
    <property type="protein sequence ID" value="MEL4456983.1"/>
    <property type="molecule type" value="Genomic_DNA"/>
</dbReference>
<reference evidence="4 5" key="1">
    <citation type="submission" date="2024-04" db="EMBL/GenBank/DDBJ databases">
        <title>whole genome sequencing of Lutimonas vermicola strain IMCC1616.</title>
        <authorList>
            <person name="Bae S.S."/>
        </authorList>
    </citation>
    <scope>NUCLEOTIDE SEQUENCE [LARGE SCALE GENOMIC DNA]</scope>
    <source>
        <strain evidence="4 5">IMCC1616</strain>
    </source>
</reference>
<sequence length="573" mass="65564">MTKYILILIFLMISGSVFSQKKKKERITTEEINVVKPFSPTVSEAFKINAEPQIDSIDLGEKKEISYTINSIPVASTFTPAKGKAKTLSREPKERFYNNYVSLGYGNYKTPIIEIFAHGNSSNYNDFGGFFNYHSSGGGIDGIVLNDDFKDLNVDLYYKQSERTFDWKVEGELKYLSNNWYGLSEDIAYSETVINSIEERQSYTDLSLGGEIEFFDALIHKGDVSISRFSDKYKSGENHLQLNSVIDFPIGQELMYSEISLELLNGKFENDFFQTQKLKYTYFNIGFSPNFEVLRDNLTLNAGAKFYYSITNNFEGSKFYIYPNVTASYNISEEALIAYAGVIGDLQQNSYKNFVDKNPFVSPTLYIQRTNQQYNAYAGIKGLLNSKVRFNLKAAYINEKDKPLYKLNPSLTDGSVELDKGYEAANSFQVVYDDVNTIYFNGEIIFDLFKEFKFGGNLDFNSYSLKNEDQAWNLPLLKATLLAKYTRKKWSAGADLFFSTDRKDELSIIPDTNTRITNAAYFDINLNGVYTIDDKFDVFINVNNLLGTNYQVYTNYKVQGLQFFGGVKYKFDF</sequence>